<organism evidence="2 3">
    <name type="scientific">Arcticibacter tournemirensis</name>
    <dbReference type="NCBI Taxonomy" id="699437"/>
    <lineage>
        <taxon>Bacteria</taxon>
        <taxon>Pseudomonadati</taxon>
        <taxon>Bacteroidota</taxon>
        <taxon>Sphingobacteriia</taxon>
        <taxon>Sphingobacteriales</taxon>
        <taxon>Sphingobacteriaceae</taxon>
        <taxon>Arcticibacter</taxon>
    </lineage>
</organism>
<comment type="caution">
    <text evidence="2">The sequence shown here is derived from an EMBL/GenBank/DDBJ whole genome shotgun (WGS) entry which is preliminary data.</text>
</comment>
<feature type="signal peptide" evidence="1">
    <location>
        <begin position="1"/>
        <end position="18"/>
    </location>
</feature>
<dbReference type="Proteomes" id="UP000290848">
    <property type="component" value="Unassembled WGS sequence"/>
</dbReference>
<reference evidence="2 3" key="1">
    <citation type="submission" date="2018-12" db="EMBL/GenBank/DDBJ databases">
        <title>The Draft Genome Sequence of the Soil Bacterium Pedobacter tournemirensis R1.</title>
        <authorList>
            <person name="He J."/>
        </authorList>
    </citation>
    <scope>NUCLEOTIDE SEQUENCE [LARGE SCALE GENOMIC DNA]</scope>
    <source>
        <strain evidence="2 3">R1</strain>
    </source>
</reference>
<dbReference type="PROSITE" id="PS51257">
    <property type="entry name" value="PROKAR_LIPOPROTEIN"/>
    <property type="match status" value="1"/>
</dbReference>
<protein>
    <submittedName>
        <fullName evidence="2">DUF4249 domain-containing protein</fullName>
    </submittedName>
</protein>
<proteinExistence type="predicted"/>
<evidence type="ECO:0000313" key="3">
    <source>
        <dbReference type="Proteomes" id="UP000290848"/>
    </source>
</evidence>
<dbReference type="RefSeq" id="WP_128767705.1">
    <property type="nucleotide sequence ID" value="NZ_RXOC01000001.1"/>
</dbReference>
<evidence type="ECO:0000313" key="2">
    <source>
        <dbReference type="EMBL" id="RXF72521.1"/>
    </source>
</evidence>
<accession>A0A4Q0MG46</accession>
<feature type="chain" id="PRO_5020390653" evidence="1">
    <location>
        <begin position="19"/>
        <end position="276"/>
    </location>
</feature>
<dbReference type="InterPro" id="IPR025345">
    <property type="entry name" value="DUF4249"/>
</dbReference>
<gene>
    <name evidence="2" type="ORF">EKH83_02020</name>
</gene>
<dbReference type="Pfam" id="PF14054">
    <property type="entry name" value="DUF4249"/>
    <property type="match status" value="1"/>
</dbReference>
<keyword evidence="1" id="KW-0732">Signal</keyword>
<evidence type="ECO:0000256" key="1">
    <source>
        <dbReference type="SAM" id="SignalP"/>
    </source>
</evidence>
<sequence length="276" mass="31420">MKLWFSLLLLIVSFLALSCQDVIDIEVAGGKPVLVVEGWLTNKREMQVVKLYYTRGISDSTGYQPLEGARVILSDNENHKELLKEQAPGRYSFTQIRAITGRTYTLSIDTKDGSYEAVSTVPRLAFNPDTVLYKYQDKSLIYKNAGYYPLICAQESEGKGDYAQIKLYKNGVYQNKSDDLNLFSDEYADGYYIKNLELNIDSPYVRGDLIRAEVWSLNEQAYLFWRDIRSQLHNAQIFAAPFINARGNIKKIKASSNDATGYFGTSVVKFKETRVE</sequence>
<dbReference type="EMBL" id="RXOC01000001">
    <property type="protein sequence ID" value="RXF72521.1"/>
    <property type="molecule type" value="Genomic_DNA"/>
</dbReference>
<dbReference type="AlphaFoldDB" id="A0A4Q0MG46"/>
<name>A0A4Q0MG46_9SPHI</name>